<dbReference type="GO" id="GO:0008324">
    <property type="term" value="F:monoatomic cation transmembrane transporter activity"/>
    <property type="evidence" value="ECO:0007669"/>
    <property type="project" value="InterPro"/>
</dbReference>
<dbReference type="InterPro" id="IPR058533">
    <property type="entry name" value="Cation_efflux_TM"/>
</dbReference>
<keyword evidence="3 5" id="KW-1133">Transmembrane helix</keyword>
<dbReference type="Pfam" id="PF01545">
    <property type="entry name" value="Cation_efflux"/>
    <property type="match status" value="1"/>
</dbReference>
<comment type="caution">
    <text evidence="7">The sequence shown here is derived from an EMBL/GenBank/DDBJ whole genome shotgun (WGS) entry which is preliminary data.</text>
</comment>
<accession>A0A2J6X4I6</accession>
<keyword evidence="2 5" id="KW-0812">Transmembrane</keyword>
<sequence length="102" mass="11066">MDERTHSGLTAVKIAMAVNTFLAILKVLLGVIANSIALIGDGLDTTVDVVKNIIVYKGTQIASRPPDFDHPYGLAFLLSSQVHLSCMRQLLALVKLRHLISL</sequence>
<dbReference type="InterPro" id="IPR027469">
    <property type="entry name" value="Cation_efflux_TMD_sf"/>
</dbReference>
<dbReference type="Gene3D" id="1.20.1510.10">
    <property type="entry name" value="Cation efflux protein transmembrane domain"/>
    <property type="match status" value="1"/>
</dbReference>
<evidence type="ECO:0000256" key="3">
    <source>
        <dbReference type="ARBA" id="ARBA00022989"/>
    </source>
</evidence>
<proteinExistence type="predicted"/>
<dbReference type="GO" id="GO:0016020">
    <property type="term" value="C:membrane"/>
    <property type="evidence" value="ECO:0007669"/>
    <property type="project" value="UniProtKB-SubCell"/>
</dbReference>
<evidence type="ECO:0000256" key="1">
    <source>
        <dbReference type="ARBA" id="ARBA00004141"/>
    </source>
</evidence>
<evidence type="ECO:0000313" key="7">
    <source>
        <dbReference type="EMBL" id="PMP81253.1"/>
    </source>
</evidence>
<dbReference type="Proteomes" id="UP000236910">
    <property type="component" value="Unassembled WGS sequence"/>
</dbReference>
<dbReference type="SUPFAM" id="SSF161111">
    <property type="entry name" value="Cation efflux protein transmembrane domain-like"/>
    <property type="match status" value="1"/>
</dbReference>
<protein>
    <recommendedName>
        <fullName evidence="6">Cation efflux protein transmembrane domain-containing protein</fullName>
    </recommendedName>
</protein>
<evidence type="ECO:0000313" key="8">
    <source>
        <dbReference type="Proteomes" id="UP000236910"/>
    </source>
</evidence>
<feature type="transmembrane region" description="Helical" evidence="5">
    <location>
        <begin position="21"/>
        <end position="40"/>
    </location>
</feature>
<keyword evidence="4 5" id="KW-0472">Membrane</keyword>
<comment type="subcellular location">
    <subcellularLocation>
        <location evidence="1">Membrane</location>
        <topology evidence="1">Multi-pass membrane protein</topology>
    </subcellularLocation>
</comment>
<name>A0A2J6X4I6_9BACT</name>
<evidence type="ECO:0000256" key="4">
    <source>
        <dbReference type="ARBA" id="ARBA00023136"/>
    </source>
</evidence>
<dbReference type="AlphaFoldDB" id="A0A2J6X4I6"/>
<evidence type="ECO:0000259" key="6">
    <source>
        <dbReference type="Pfam" id="PF01545"/>
    </source>
</evidence>
<organism evidence="7 8">
    <name type="scientific">Caldisericum exile</name>
    <dbReference type="NCBI Taxonomy" id="693075"/>
    <lineage>
        <taxon>Bacteria</taxon>
        <taxon>Pseudomonadati</taxon>
        <taxon>Caldisericota/Cryosericota group</taxon>
        <taxon>Caldisericota</taxon>
        <taxon>Caldisericia</taxon>
        <taxon>Caldisericales</taxon>
        <taxon>Caldisericaceae</taxon>
        <taxon>Caldisericum</taxon>
    </lineage>
</organism>
<evidence type="ECO:0000256" key="2">
    <source>
        <dbReference type="ARBA" id="ARBA00022692"/>
    </source>
</evidence>
<gene>
    <name evidence="7" type="ORF">C0175_05780</name>
</gene>
<feature type="domain" description="Cation efflux protein transmembrane" evidence="6">
    <location>
        <begin position="12"/>
        <end position="75"/>
    </location>
</feature>
<dbReference type="EMBL" id="PNIX01000334">
    <property type="protein sequence ID" value="PMP81253.1"/>
    <property type="molecule type" value="Genomic_DNA"/>
</dbReference>
<reference evidence="7 8" key="1">
    <citation type="submission" date="2018-01" db="EMBL/GenBank/DDBJ databases">
        <title>Metagenomic assembled genomes from two thermal pools in the Uzon Caldera, Kamchatka, Russia.</title>
        <authorList>
            <person name="Wilkins L."/>
            <person name="Ettinger C."/>
        </authorList>
    </citation>
    <scope>NUCLEOTIDE SEQUENCE [LARGE SCALE GENOMIC DNA]</scope>
    <source>
        <strain evidence="7">ARK-10</strain>
    </source>
</reference>
<evidence type="ECO:0000256" key="5">
    <source>
        <dbReference type="SAM" id="Phobius"/>
    </source>
</evidence>